<evidence type="ECO:0000313" key="3">
    <source>
        <dbReference type="Proteomes" id="UP000198211"/>
    </source>
</evidence>
<proteinExistence type="predicted"/>
<dbReference type="OrthoDB" id="84413at2759"/>
<evidence type="ECO:0000313" key="2">
    <source>
        <dbReference type="EMBL" id="OWY95893.1"/>
    </source>
</evidence>
<dbReference type="Gene3D" id="2.40.70.10">
    <property type="entry name" value="Acid Proteases"/>
    <property type="match status" value="1"/>
</dbReference>
<dbReference type="SUPFAM" id="SSF50630">
    <property type="entry name" value="Acid proteases"/>
    <property type="match status" value="1"/>
</dbReference>
<sequence>MDLLPGESRGYWKHHSPGKWIRQAKITGKLHNEKAILYLDTGAELSIVDTTFAREVGCSSQIQDCVGIGDNVYRTEGRTRIKVTLAGSLVYFFDIWVGDLTGQQAILGMDFMVPAGIRLDLAHGSISLSNEVRIQLSGRRQLYSDKAKIVSVGQYLRIQAGESVELPLRSRSSFHDKLWVTRGDRWIPTISDGPGRTKYISITNIGDEVLILHQDQRIGIWLAGDHVPRTPGFISIGSRRYMEWQNLALETTTDARSEDMEIKIPLTPAEERSEYKTPRAILQRPKTTSIQSQRVEATQDQDIPDCPPSDKSPSEMRPLDLASVASEESDLSSIADEDSISHVVRFKEAMEDPDQISPDVWMTDPPLEETTSAVEAREEEGRDGIGVANQDQLHLRCQDQGTSPSKYGGSDPSSMMSVQSGAGHVDSDPLNGKCVASMSQKRTWIHHLLLKINLTRRIWISPGAQIKIMMNVYTTTKAVIYVDGQIAVLPAVPVTTEDVKIDDIQLCGSDGQTPEEID</sequence>
<feature type="region of interest" description="Disordered" evidence="1">
    <location>
        <begin position="398"/>
        <end position="424"/>
    </location>
</feature>
<dbReference type="AlphaFoldDB" id="A0A225USB8"/>
<name>A0A225USB8_9STRA</name>
<accession>A0A225USB8</accession>
<feature type="compositionally biased region" description="Polar residues" evidence="1">
    <location>
        <begin position="285"/>
        <end position="301"/>
    </location>
</feature>
<reference evidence="3" key="1">
    <citation type="submission" date="2017-03" db="EMBL/GenBank/DDBJ databases">
        <title>Phytopthora megakarya and P. palmivora, two closely related causual agents of cacao black pod achieved similar genome size and gene model numbers by different mechanisms.</title>
        <authorList>
            <person name="Ali S."/>
            <person name="Shao J."/>
            <person name="Larry D.J."/>
            <person name="Kronmiller B."/>
            <person name="Shen D."/>
            <person name="Strem M.D."/>
            <person name="Melnick R.L."/>
            <person name="Guiltinan M.J."/>
            <person name="Tyler B.M."/>
            <person name="Meinhardt L.W."/>
            <person name="Bailey B.A."/>
        </authorList>
    </citation>
    <scope>NUCLEOTIDE SEQUENCE [LARGE SCALE GENOMIC DNA]</scope>
    <source>
        <strain evidence="3">zdho120</strain>
    </source>
</reference>
<dbReference type="InterPro" id="IPR021109">
    <property type="entry name" value="Peptidase_aspartic_dom_sf"/>
</dbReference>
<comment type="caution">
    <text evidence="2">The sequence shown here is derived from an EMBL/GenBank/DDBJ whole genome shotgun (WGS) entry which is preliminary data.</text>
</comment>
<protein>
    <recommendedName>
        <fullName evidence="4">Peptidase A2 domain-containing protein</fullName>
    </recommendedName>
</protein>
<evidence type="ECO:0000256" key="1">
    <source>
        <dbReference type="SAM" id="MobiDB-lite"/>
    </source>
</evidence>
<gene>
    <name evidence="2" type="ORF">PHMEG_00033985</name>
</gene>
<feature type="compositionally biased region" description="Polar residues" evidence="1">
    <location>
        <begin position="399"/>
        <end position="420"/>
    </location>
</feature>
<feature type="region of interest" description="Disordered" evidence="1">
    <location>
        <begin position="261"/>
        <end position="316"/>
    </location>
</feature>
<organism evidence="2 3">
    <name type="scientific">Phytophthora megakarya</name>
    <dbReference type="NCBI Taxonomy" id="4795"/>
    <lineage>
        <taxon>Eukaryota</taxon>
        <taxon>Sar</taxon>
        <taxon>Stramenopiles</taxon>
        <taxon>Oomycota</taxon>
        <taxon>Peronosporomycetes</taxon>
        <taxon>Peronosporales</taxon>
        <taxon>Peronosporaceae</taxon>
        <taxon>Phytophthora</taxon>
    </lineage>
</organism>
<dbReference type="Proteomes" id="UP000198211">
    <property type="component" value="Unassembled WGS sequence"/>
</dbReference>
<evidence type="ECO:0008006" key="4">
    <source>
        <dbReference type="Google" id="ProtNLM"/>
    </source>
</evidence>
<keyword evidence="3" id="KW-1185">Reference proteome</keyword>
<dbReference type="EMBL" id="NBNE01012366">
    <property type="protein sequence ID" value="OWY95893.1"/>
    <property type="molecule type" value="Genomic_DNA"/>
</dbReference>